<evidence type="ECO:0000313" key="2">
    <source>
        <dbReference type="EMBL" id="CAJ0572204.1"/>
    </source>
</evidence>
<evidence type="ECO:0000313" key="3">
    <source>
        <dbReference type="Proteomes" id="UP001177023"/>
    </source>
</evidence>
<feature type="transmembrane region" description="Helical" evidence="1">
    <location>
        <begin position="79"/>
        <end position="100"/>
    </location>
</feature>
<feature type="transmembrane region" description="Helical" evidence="1">
    <location>
        <begin position="191"/>
        <end position="213"/>
    </location>
</feature>
<sequence length="269" mass="31230">MLLVVQPAGGILSITIRLVKHGLLEVGIVTNPTVYRYMSLSSEAVGAIALNLIFAIGFERYLASRNLTDYEEKYENNRLASIFIAGTAVLVFFNLGMMYLQLVPLTLTFIIVYLTQGVAMLFFCWLYKTCRRQFYIVYEMKATTVAARYKTQTNYKASRLLLALAPFKFCFSILIVLEYHFLITRSEYTQIVYVFALFYTIQFQTFCQMWFIIVYELRFRSLICGLFVRGGSKKSRWDAHLKSVHGTKLQYEPGQQQDAYFAQLQSMWK</sequence>
<feature type="non-terminal residue" evidence="2">
    <location>
        <position position="269"/>
    </location>
</feature>
<comment type="caution">
    <text evidence="2">The sequence shown here is derived from an EMBL/GenBank/DDBJ whole genome shotgun (WGS) entry which is preliminary data.</text>
</comment>
<name>A0AA36G423_9BILA</name>
<gene>
    <name evidence="2" type="ORF">MSPICULIGERA_LOCUS10596</name>
</gene>
<organism evidence="2 3">
    <name type="scientific">Mesorhabditis spiculigera</name>
    <dbReference type="NCBI Taxonomy" id="96644"/>
    <lineage>
        <taxon>Eukaryota</taxon>
        <taxon>Metazoa</taxon>
        <taxon>Ecdysozoa</taxon>
        <taxon>Nematoda</taxon>
        <taxon>Chromadorea</taxon>
        <taxon>Rhabditida</taxon>
        <taxon>Rhabditina</taxon>
        <taxon>Rhabditomorpha</taxon>
        <taxon>Rhabditoidea</taxon>
        <taxon>Rhabditidae</taxon>
        <taxon>Mesorhabditinae</taxon>
        <taxon>Mesorhabditis</taxon>
    </lineage>
</organism>
<evidence type="ECO:0000256" key="1">
    <source>
        <dbReference type="SAM" id="Phobius"/>
    </source>
</evidence>
<keyword evidence="1" id="KW-1133">Transmembrane helix</keyword>
<dbReference type="AlphaFoldDB" id="A0AA36G423"/>
<feature type="transmembrane region" description="Helical" evidence="1">
    <location>
        <begin position="160"/>
        <end position="179"/>
    </location>
</feature>
<proteinExistence type="predicted"/>
<reference evidence="2" key="1">
    <citation type="submission" date="2023-06" db="EMBL/GenBank/DDBJ databases">
        <authorList>
            <person name="Delattre M."/>
        </authorList>
    </citation>
    <scope>NUCLEOTIDE SEQUENCE</scope>
    <source>
        <strain evidence="2">AF72</strain>
    </source>
</reference>
<feature type="transmembrane region" description="Helical" evidence="1">
    <location>
        <begin position="106"/>
        <end position="127"/>
    </location>
</feature>
<dbReference type="EMBL" id="CATQJA010002592">
    <property type="protein sequence ID" value="CAJ0572204.1"/>
    <property type="molecule type" value="Genomic_DNA"/>
</dbReference>
<protein>
    <submittedName>
        <fullName evidence="2">Uncharacterized protein</fullName>
    </submittedName>
</protein>
<keyword evidence="1" id="KW-0812">Transmembrane</keyword>
<keyword evidence="1" id="KW-0472">Membrane</keyword>
<dbReference type="Proteomes" id="UP001177023">
    <property type="component" value="Unassembled WGS sequence"/>
</dbReference>
<feature type="transmembrane region" description="Helical" evidence="1">
    <location>
        <begin position="37"/>
        <end position="58"/>
    </location>
</feature>
<accession>A0AA36G423</accession>
<keyword evidence="3" id="KW-1185">Reference proteome</keyword>